<comment type="subcellular location">
    <subcellularLocation>
        <location evidence="1 7">Nucleus</location>
        <location evidence="1 7">Nucleolus</location>
    </subcellularLocation>
</comment>
<dbReference type="PANTHER" id="PTHR17039:SF0">
    <property type="entry name" value="U3 SMALL NUCLEOLAR RIBONUCLEOPROTEIN PROTEIN MPP10"/>
    <property type="match status" value="1"/>
</dbReference>
<evidence type="ECO:0000256" key="2">
    <source>
        <dbReference type="ARBA" id="ARBA00022517"/>
    </source>
</evidence>
<keyword evidence="10" id="KW-1185">Reference proteome</keyword>
<feature type="region of interest" description="Disordered" evidence="8">
    <location>
        <begin position="551"/>
        <end position="584"/>
    </location>
</feature>
<feature type="compositionally biased region" description="Acidic residues" evidence="8">
    <location>
        <begin position="213"/>
        <end position="223"/>
    </location>
</feature>
<evidence type="ECO:0000256" key="6">
    <source>
        <dbReference type="ARBA" id="ARBA00029455"/>
    </source>
</evidence>
<evidence type="ECO:0000256" key="8">
    <source>
        <dbReference type="SAM" id="MobiDB-lite"/>
    </source>
</evidence>
<keyword evidence="4 7" id="KW-0539">Nucleus</keyword>
<feature type="region of interest" description="Disordered" evidence="8">
    <location>
        <begin position="93"/>
        <end position="112"/>
    </location>
</feature>
<feature type="region of interest" description="Disordered" evidence="8">
    <location>
        <begin position="604"/>
        <end position="627"/>
    </location>
</feature>
<dbReference type="PIRSF" id="PIRSF017300">
    <property type="entry name" value="snoRNP_Mpp10"/>
    <property type="match status" value="1"/>
</dbReference>
<dbReference type="Pfam" id="PF04006">
    <property type="entry name" value="Mpp10"/>
    <property type="match status" value="1"/>
</dbReference>
<protein>
    <recommendedName>
        <fullName evidence="7">U3 small nucleolar ribonucleoprotein protein MPP10</fullName>
    </recommendedName>
</protein>
<name>W7HNQ3_9PEZI</name>
<sequence>MEGPLVKLLDSRSLDILYPDHEIYADSLFRIKQYLHSVIGSRAGSNTVHTTGFDADQIWEQTKVALTQVPSPAHCARPVYVNPSGRCPTKAKIRKARNTRQRNENRLEELDIIPNHARRPNIGIREGQIQRLGREEPVENVDSALPGCSSSGGGDTPNSNPGASYDSRNTRASVTGELEDGFFGLEKFNIETERFERADMLGLSIDRLDAEIDWNADPGDDENESRSGRYRDGASGLHRNYGHMYSDFFLAPKTSTMQGDGGQSPRADIQIGPAGHKDDLNAIMHEIQQDLFEESLQDIGDDKSESGHDESWQTPNLINSSHQKNQAMLSDEIRMLEKQNVNRREWALSGETDSQRRPFNSLLEEDFDFERVGKPVPVITQDVTVNLEDIIKSRILAGQYDEIERRDPRSLVSVRRERAPGPILEDSKSGTGLADVYEKERLEPIGKNAESTSVKLTDLRNEISGLFSRLTNELDLLSSWHFTPKPLQPVISVVHDSRRIDMEESNINTSAGSTSRPTKLAPHEIYDPADTRHQTKGVVKATGVPISMAEMERSQRAKEKRRRKKRQLAHLPEKITSNKTQNRRDGDLIKALGRGKVSIIGKDGERAPVSGKAGAQAAALTGARVKL</sequence>
<dbReference type="InterPro" id="IPR012173">
    <property type="entry name" value="Mpp10"/>
</dbReference>
<keyword evidence="2 7" id="KW-0690">Ribosome biogenesis</keyword>
<dbReference type="OrthoDB" id="445326at2759"/>
<keyword evidence="3 7" id="KW-0698">rRNA processing</keyword>
<feature type="region of interest" description="Disordered" evidence="8">
    <location>
        <begin position="213"/>
        <end position="234"/>
    </location>
</feature>
<comment type="similarity">
    <text evidence="6 7">Belongs to the MPP10 family.</text>
</comment>
<evidence type="ECO:0000256" key="3">
    <source>
        <dbReference type="ARBA" id="ARBA00022552"/>
    </source>
</evidence>
<dbReference type="GO" id="GO:0034457">
    <property type="term" value="C:Mpp10 complex"/>
    <property type="evidence" value="ECO:0007669"/>
    <property type="project" value="UniProtKB-UniRule"/>
</dbReference>
<evidence type="ECO:0000256" key="7">
    <source>
        <dbReference type="PIRNR" id="PIRNR017300"/>
    </source>
</evidence>
<evidence type="ECO:0000313" key="9">
    <source>
        <dbReference type="EMBL" id="EWC45706.1"/>
    </source>
</evidence>
<feature type="compositionally biased region" description="Basic residues" evidence="8">
    <location>
        <begin position="558"/>
        <end position="568"/>
    </location>
</feature>
<dbReference type="GO" id="GO:0006364">
    <property type="term" value="P:rRNA processing"/>
    <property type="evidence" value="ECO:0007669"/>
    <property type="project" value="UniProtKB-KW"/>
</dbReference>
<feature type="compositionally biased region" description="Basic and acidic residues" evidence="8">
    <location>
        <begin position="300"/>
        <end position="311"/>
    </location>
</feature>
<evidence type="ECO:0000313" key="10">
    <source>
        <dbReference type="Proteomes" id="UP000024837"/>
    </source>
</evidence>
<comment type="function">
    <text evidence="7">Involved in nucleolar processing of pre-18S ribosomal RNA.</text>
</comment>
<dbReference type="Proteomes" id="UP000024837">
    <property type="component" value="Unassembled WGS sequence"/>
</dbReference>
<keyword evidence="5 7" id="KW-0687">Ribonucleoprotein</keyword>
<organism evidence="9 10">
    <name type="scientific">Drechslerella stenobrocha 248</name>
    <dbReference type="NCBI Taxonomy" id="1043628"/>
    <lineage>
        <taxon>Eukaryota</taxon>
        <taxon>Fungi</taxon>
        <taxon>Dikarya</taxon>
        <taxon>Ascomycota</taxon>
        <taxon>Pezizomycotina</taxon>
        <taxon>Orbiliomycetes</taxon>
        <taxon>Orbiliales</taxon>
        <taxon>Orbiliaceae</taxon>
        <taxon>Drechslerella</taxon>
    </lineage>
</organism>
<feature type="compositionally biased region" description="Polar residues" evidence="8">
    <location>
        <begin position="312"/>
        <end position="325"/>
    </location>
</feature>
<gene>
    <name evidence="9" type="ORF">DRE_05043</name>
</gene>
<feature type="region of interest" description="Disordered" evidence="8">
    <location>
        <begin position="141"/>
        <end position="169"/>
    </location>
</feature>
<dbReference type="GO" id="GO:0032040">
    <property type="term" value="C:small-subunit processome"/>
    <property type="evidence" value="ECO:0007669"/>
    <property type="project" value="TreeGrafter"/>
</dbReference>
<proteinExistence type="inferred from homology"/>
<evidence type="ECO:0000256" key="5">
    <source>
        <dbReference type="ARBA" id="ARBA00023274"/>
    </source>
</evidence>
<accession>W7HNQ3</accession>
<reference evidence="9 10" key="1">
    <citation type="submission" date="2013-05" db="EMBL/GenBank/DDBJ databases">
        <title>Drechslerella stenobrocha genome reveals carnivorous origination and mechanical trapping mechanism of predatory fungi.</title>
        <authorList>
            <person name="Liu X."/>
            <person name="Zhang W."/>
            <person name="Liu K."/>
        </authorList>
    </citation>
    <scope>NUCLEOTIDE SEQUENCE [LARGE SCALE GENOMIC DNA]</scope>
    <source>
        <strain evidence="9 10">248</strain>
    </source>
</reference>
<dbReference type="GO" id="GO:0005732">
    <property type="term" value="C:sno(s)RNA-containing ribonucleoprotein complex"/>
    <property type="evidence" value="ECO:0007669"/>
    <property type="project" value="UniProtKB-UniRule"/>
</dbReference>
<dbReference type="HOGENOM" id="CLU_011271_1_0_1"/>
<evidence type="ECO:0000256" key="1">
    <source>
        <dbReference type="ARBA" id="ARBA00004604"/>
    </source>
</evidence>
<feature type="compositionally biased region" description="Polar residues" evidence="8">
    <location>
        <begin position="156"/>
        <end position="169"/>
    </location>
</feature>
<feature type="region of interest" description="Disordered" evidence="8">
    <location>
        <begin position="299"/>
        <end position="325"/>
    </location>
</feature>
<dbReference type="EMBL" id="KI966424">
    <property type="protein sequence ID" value="EWC45706.1"/>
    <property type="molecule type" value="Genomic_DNA"/>
</dbReference>
<dbReference type="PANTHER" id="PTHR17039">
    <property type="entry name" value="U3 SMALL NUCLEOLAR RIBONUCLEOPROTEIN PROTEIN MPP10"/>
    <property type="match status" value="1"/>
</dbReference>
<evidence type="ECO:0000256" key="4">
    <source>
        <dbReference type="ARBA" id="ARBA00023242"/>
    </source>
</evidence>
<feature type="compositionally biased region" description="Low complexity" evidence="8">
    <location>
        <begin position="607"/>
        <end position="627"/>
    </location>
</feature>
<dbReference type="AlphaFoldDB" id="W7HNQ3"/>